<dbReference type="GO" id="GO:0003677">
    <property type="term" value="F:DNA binding"/>
    <property type="evidence" value="ECO:0007669"/>
    <property type="project" value="UniProtKB-UniRule"/>
</dbReference>
<reference evidence="7 8" key="1">
    <citation type="submission" date="2019-07" db="EMBL/GenBank/DDBJ databases">
        <title>Whole genome shotgun sequence of Cellulomonas soli NBRC 109434.</title>
        <authorList>
            <person name="Hosoyama A."/>
            <person name="Uohara A."/>
            <person name="Ohji S."/>
            <person name="Ichikawa N."/>
        </authorList>
    </citation>
    <scope>NUCLEOTIDE SEQUENCE [LARGE SCALE GENOMIC DNA]</scope>
    <source>
        <strain evidence="7 8">NBRC 109434</strain>
    </source>
</reference>
<dbReference type="AlphaFoldDB" id="A0A512PHI4"/>
<dbReference type="Gene3D" id="1.10.150.130">
    <property type="match status" value="1"/>
</dbReference>
<dbReference type="PANTHER" id="PTHR30349:SF93">
    <property type="entry name" value="FELS-2 PROPHAGE PROTEIN"/>
    <property type="match status" value="1"/>
</dbReference>
<dbReference type="SUPFAM" id="SSF56349">
    <property type="entry name" value="DNA breaking-rejoining enzymes"/>
    <property type="match status" value="1"/>
</dbReference>
<evidence type="ECO:0000259" key="5">
    <source>
        <dbReference type="PROSITE" id="PS51898"/>
    </source>
</evidence>
<dbReference type="PANTHER" id="PTHR30349">
    <property type="entry name" value="PHAGE INTEGRASE-RELATED"/>
    <property type="match status" value="1"/>
</dbReference>
<dbReference type="GO" id="GO:0015074">
    <property type="term" value="P:DNA integration"/>
    <property type="evidence" value="ECO:0007669"/>
    <property type="project" value="InterPro"/>
</dbReference>
<evidence type="ECO:0000256" key="2">
    <source>
        <dbReference type="ARBA" id="ARBA00023172"/>
    </source>
</evidence>
<feature type="region of interest" description="Disordered" evidence="4">
    <location>
        <begin position="405"/>
        <end position="434"/>
    </location>
</feature>
<organism evidence="7 8">
    <name type="scientific">Cellulomonas soli</name>
    <dbReference type="NCBI Taxonomy" id="931535"/>
    <lineage>
        <taxon>Bacteria</taxon>
        <taxon>Bacillati</taxon>
        <taxon>Actinomycetota</taxon>
        <taxon>Actinomycetes</taxon>
        <taxon>Micrococcales</taxon>
        <taxon>Cellulomonadaceae</taxon>
        <taxon>Cellulomonas</taxon>
    </lineage>
</organism>
<keyword evidence="2" id="KW-0233">DNA recombination</keyword>
<proteinExistence type="predicted"/>
<dbReference type="OrthoDB" id="1822491at2"/>
<sequence length="434" mass="48191">MSPTPIARERADGGTTYQVKWRIGGTRAGAWASESFTEERAARRFCLDVEDASMQWPTGWVKGVGYVTPDDTPPPPTLRAVAESHWAQQERRVRRGKVKPYTLQRDRRTVELHMTTLLDRGFTEIDDDDVADWIDDQLDAGVAPKSVRNRHGLLSSIMSHGAGRMKLRTDNPCTLSDLPEASARGRRQIRFFLHAEWALLRACLRDDVHLLVDTLLATGMRWGEVTALRVGDCQVQDGGHMVLHVQRAWSQRAKDDPSPVDTAADETRAWVLGPPKGGKIRFVAVDGPTATALAATIAGRDANEYVFRTRGGIPWRYPEFHENRWKLAGDDALSRGLSKQPTIHMLRHTFVVWALHDGAPIHIISEALGHSSIQITMDVYGGLVNLHDPTAARAMARQMLAVPTNLEQAPTQAEVTARPGRRASKRPTVTVEPA</sequence>
<dbReference type="InterPro" id="IPR013762">
    <property type="entry name" value="Integrase-like_cat_sf"/>
</dbReference>
<gene>
    <name evidence="7" type="ORF">CSO01_33940</name>
</gene>
<dbReference type="Gene3D" id="1.10.443.10">
    <property type="entry name" value="Intergrase catalytic core"/>
    <property type="match status" value="1"/>
</dbReference>
<dbReference type="InterPro" id="IPR050090">
    <property type="entry name" value="Tyrosine_recombinase_XerCD"/>
</dbReference>
<keyword evidence="1 3" id="KW-0238">DNA-binding</keyword>
<dbReference type="InterPro" id="IPR002104">
    <property type="entry name" value="Integrase_catalytic"/>
</dbReference>
<evidence type="ECO:0000256" key="4">
    <source>
        <dbReference type="SAM" id="MobiDB-lite"/>
    </source>
</evidence>
<feature type="compositionally biased region" description="Polar residues" evidence="4">
    <location>
        <begin position="405"/>
        <end position="414"/>
    </location>
</feature>
<comment type="caution">
    <text evidence="7">The sequence shown here is derived from an EMBL/GenBank/DDBJ whole genome shotgun (WGS) entry which is preliminary data.</text>
</comment>
<evidence type="ECO:0000313" key="8">
    <source>
        <dbReference type="Proteomes" id="UP000321798"/>
    </source>
</evidence>
<dbReference type="GO" id="GO:0006310">
    <property type="term" value="P:DNA recombination"/>
    <property type="evidence" value="ECO:0007669"/>
    <property type="project" value="UniProtKB-KW"/>
</dbReference>
<evidence type="ECO:0000313" key="7">
    <source>
        <dbReference type="EMBL" id="GEP70679.1"/>
    </source>
</evidence>
<dbReference type="Proteomes" id="UP000321798">
    <property type="component" value="Unassembled WGS sequence"/>
</dbReference>
<evidence type="ECO:0000256" key="1">
    <source>
        <dbReference type="ARBA" id="ARBA00023125"/>
    </source>
</evidence>
<accession>A0A512PHI4</accession>
<evidence type="ECO:0008006" key="9">
    <source>
        <dbReference type="Google" id="ProtNLM"/>
    </source>
</evidence>
<dbReference type="InterPro" id="IPR010998">
    <property type="entry name" value="Integrase_recombinase_N"/>
</dbReference>
<feature type="domain" description="Core-binding (CB)" evidence="6">
    <location>
        <begin position="76"/>
        <end position="162"/>
    </location>
</feature>
<dbReference type="Pfam" id="PF00589">
    <property type="entry name" value="Phage_integrase"/>
    <property type="match status" value="1"/>
</dbReference>
<keyword evidence="8" id="KW-1185">Reference proteome</keyword>
<name>A0A512PHI4_9CELL</name>
<dbReference type="InterPro" id="IPR011010">
    <property type="entry name" value="DNA_brk_join_enz"/>
</dbReference>
<dbReference type="InterPro" id="IPR044068">
    <property type="entry name" value="CB"/>
</dbReference>
<dbReference type="PROSITE" id="PS51900">
    <property type="entry name" value="CB"/>
    <property type="match status" value="1"/>
</dbReference>
<evidence type="ECO:0000259" key="6">
    <source>
        <dbReference type="PROSITE" id="PS51900"/>
    </source>
</evidence>
<evidence type="ECO:0000256" key="3">
    <source>
        <dbReference type="PROSITE-ProRule" id="PRU01248"/>
    </source>
</evidence>
<feature type="domain" description="Tyr recombinase" evidence="5">
    <location>
        <begin position="187"/>
        <end position="393"/>
    </location>
</feature>
<dbReference type="PROSITE" id="PS51898">
    <property type="entry name" value="TYR_RECOMBINASE"/>
    <property type="match status" value="1"/>
</dbReference>
<protein>
    <recommendedName>
        <fullName evidence="9">Site-specific integrase</fullName>
    </recommendedName>
</protein>
<dbReference type="EMBL" id="BKAL01000015">
    <property type="protein sequence ID" value="GEP70679.1"/>
    <property type="molecule type" value="Genomic_DNA"/>
</dbReference>
<dbReference type="RefSeq" id="WP_146954455.1">
    <property type="nucleotide sequence ID" value="NZ_BAABBJ010000012.1"/>
</dbReference>